<reference evidence="1" key="2">
    <citation type="journal article" date="2020" name="Nat. Commun.">
        <title>Large-scale genome sequencing of mycorrhizal fungi provides insights into the early evolution of symbiotic traits.</title>
        <authorList>
            <person name="Miyauchi S."/>
            <person name="Kiss E."/>
            <person name="Kuo A."/>
            <person name="Drula E."/>
            <person name="Kohler A."/>
            <person name="Sanchez-Garcia M."/>
            <person name="Morin E."/>
            <person name="Andreopoulos B."/>
            <person name="Barry K.W."/>
            <person name="Bonito G."/>
            <person name="Buee M."/>
            <person name="Carver A."/>
            <person name="Chen C."/>
            <person name="Cichocki N."/>
            <person name="Clum A."/>
            <person name="Culley D."/>
            <person name="Crous P.W."/>
            <person name="Fauchery L."/>
            <person name="Girlanda M."/>
            <person name="Hayes R.D."/>
            <person name="Keri Z."/>
            <person name="LaButti K."/>
            <person name="Lipzen A."/>
            <person name="Lombard V."/>
            <person name="Magnuson J."/>
            <person name="Maillard F."/>
            <person name="Murat C."/>
            <person name="Nolan M."/>
            <person name="Ohm R.A."/>
            <person name="Pangilinan J."/>
            <person name="Pereira M.F."/>
            <person name="Perotto S."/>
            <person name="Peter M."/>
            <person name="Pfister S."/>
            <person name="Riley R."/>
            <person name="Sitrit Y."/>
            <person name="Stielow J.B."/>
            <person name="Szollosi G."/>
            <person name="Zifcakova L."/>
            <person name="Stursova M."/>
            <person name="Spatafora J.W."/>
            <person name="Tedersoo L."/>
            <person name="Vaario L.M."/>
            <person name="Yamada A."/>
            <person name="Yan M."/>
            <person name="Wang P."/>
            <person name="Xu J."/>
            <person name="Bruns T."/>
            <person name="Baldrian P."/>
            <person name="Vilgalys R."/>
            <person name="Dunand C."/>
            <person name="Henrissat B."/>
            <person name="Grigoriev I.V."/>
            <person name="Hibbett D."/>
            <person name="Nagy L.G."/>
            <person name="Martin F.M."/>
        </authorList>
    </citation>
    <scope>NUCLEOTIDE SEQUENCE</scope>
    <source>
        <strain evidence="1">P2</strain>
    </source>
</reference>
<keyword evidence="2" id="KW-1185">Reference proteome</keyword>
<evidence type="ECO:0000313" key="2">
    <source>
        <dbReference type="Proteomes" id="UP000886501"/>
    </source>
</evidence>
<gene>
    <name evidence="1" type="ORF">BDM02DRAFT_1649967</name>
</gene>
<organism evidence="1 2">
    <name type="scientific">Thelephora ganbajun</name>
    <name type="common">Ganba fungus</name>
    <dbReference type="NCBI Taxonomy" id="370292"/>
    <lineage>
        <taxon>Eukaryota</taxon>
        <taxon>Fungi</taxon>
        <taxon>Dikarya</taxon>
        <taxon>Basidiomycota</taxon>
        <taxon>Agaricomycotina</taxon>
        <taxon>Agaricomycetes</taxon>
        <taxon>Thelephorales</taxon>
        <taxon>Thelephoraceae</taxon>
        <taxon>Thelephora</taxon>
    </lineage>
</organism>
<sequence length="1067" mass="117590">MESSEDSGLAQEQQQQQQQPAKSFGQSSHVRSRITVVCAECKRLKLRCDRRAPCGSCLKRDTIDRCKYSQAAAEKIDLQSVHNRVVTLEAQVALLNSTAVAQKSTTFPVDRTILAIGNSGSSLAVSLDDVASIWLSHLSIVPSVKLKLGTSEVDPDGDLPLSTAFPPISLFLPNSSALEPPSVTIQLVARLPQSADVQHQLLDSVDDVLALHPSFNFQHFQTRVHSMFSWSLETETYERAAGNSTLPSTSRDSTLTKPTLSFFAAASAAFALGSLVRGTNGSRLACHEGGNVTPSNPHPFMDQNPSTSHAALFVLSEQALNIFERSYNYDLDYMVAMVLQVIYLLHDGRPRLPHTILPLVGKMVNTARMMGLNLDPDDFPGTYPLFEAETRRRVWWDVFYYDLFVSDCMGHQPLIPDNSFTTKLPSDVDESQFSPFSTTIPRPSDSCKTDNVYFGLKCRLAQLVKNLKKRTYRDPLDPEVNDLVLDESIELEGKISQFVSDLPADYQFDLNTLPSLEDEDSHTSLILARSCELQIVANRMIISLYISYLKPRSANPLHQASFAIMNAAHKIIQCMKIWQSRRNCPGVRERGRWGSFGVYYEYGRILFDATVVCASITIDGTGGTFAAYLKGDVDSALEVLRDMEASKGPKRRGFAGVGMPNGVEANVSEPVTIVEMLKQKIETNKVVGIKRKRQDGETDVFQPGFRIPFVGAAVSASILDPMSLVSQEFTSDTSPVPPRDRSVSISKVKVEDKLDGPISDKKRQKQKPVKDEREVPADKKKPLAKAKPNKDKDKETKYPTYGIRIRPGLPPPYARGRGPASQTSRAPKPTLAPADGPNGQPNTPLIETPCTLLPSSSAPSPLLVSQRLEPQLYDGPFPPTPVHEQPMVNDGRRRSLTAPFDTGPDARMQPRGRYSNPGYPSTPVFFDHPSYPTSQVTSPTSTEPTPPFPSSTLAQPGQFPGASQPHQDYFPQSFRDPSIGPNGFDNMSYNGVGPSPPSYSMERGPSSTVADAPYMVSDEKVSLNVFMPNEPQMLPGSSQASPQDVHIARRQDWQPPPQNAGDQQYWF</sequence>
<reference evidence="1" key="1">
    <citation type="submission" date="2019-10" db="EMBL/GenBank/DDBJ databases">
        <authorList>
            <consortium name="DOE Joint Genome Institute"/>
            <person name="Kuo A."/>
            <person name="Miyauchi S."/>
            <person name="Kiss E."/>
            <person name="Drula E."/>
            <person name="Kohler A."/>
            <person name="Sanchez-Garcia M."/>
            <person name="Andreopoulos B."/>
            <person name="Barry K.W."/>
            <person name="Bonito G."/>
            <person name="Buee M."/>
            <person name="Carver A."/>
            <person name="Chen C."/>
            <person name="Cichocki N."/>
            <person name="Clum A."/>
            <person name="Culley D."/>
            <person name="Crous P.W."/>
            <person name="Fauchery L."/>
            <person name="Girlanda M."/>
            <person name="Hayes R."/>
            <person name="Keri Z."/>
            <person name="Labutti K."/>
            <person name="Lipzen A."/>
            <person name="Lombard V."/>
            <person name="Magnuson J."/>
            <person name="Maillard F."/>
            <person name="Morin E."/>
            <person name="Murat C."/>
            <person name="Nolan M."/>
            <person name="Ohm R."/>
            <person name="Pangilinan J."/>
            <person name="Pereira M."/>
            <person name="Perotto S."/>
            <person name="Peter M."/>
            <person name="Riley R."/>
            <person name="Sitrit Y."/>
            <person name="Stielow B."/>
            <person name="Szollosi G."/>
            <person name="Zifcakova L."/>
            <person name="Stursova M."/>
            <person name="Spatafora J.W."/>
            <person name="Tedersoo L."/>
            <person name="Vaario L.-M."/>
            <person name="Yamada A."/>
            <person name="Yan M."/>
            <person name="Wang P."/>
            <person name="Xu J."/>
            <person name="Bruns T."/>
            <person name="Baldrian P."/>
            <person name="Vilgalys R."/>
            <person name="Henrissat B."/>
            <person name="Grigoriev I.V."/>
            <person name="Hibbett D."/>
            <person name="Nagy L.G."/>
            <person name="Martin F.M."/>
        </authorList>
    </citation>
    <scope>NUCLEOTIDE SEQUENCE</scope>
    <source>
        <strain evidence="1">P2</strain>
    </source>
</reference>
<proteinExistence type="predicted"/>
<accession>A0ACB6ZV59</accession>
<comment type="caution">
    <text evidence="1">The sequence shown here is derived from an EMBL/GenBank/DDBJ whole genome shotgun (WGS) entry which is preliminary data.</text>
</comment>
<dbReference type="EMBL" id="MU117963">
    <property type="protein sequence ID" value="KAF9653695.1"/>
    <property type="molecule type" value="Genomic_DNA"/>
</dbReference>
<protein>
    <submittedName>
        <fullName evidence="1">Uncharacterized protein</fullName>
    </submittedName>
</protein>
<evidence type="ECO:0000313" key="1">
    <source>
        <dbReference type="EMBL" id="KAF9653695.1"/>
    </source>
</evidence>
<dbReference type="Proteomes" id="UP000886501">
    <property type="component" value="Unassembled WGS sequence"/>
</dbReference>
<name>A0ACB6ZV59_THEGA</name>